<reference evidence="1" key="1">
    <citation type="submission" date="2020-11" db="EMBL/GenBank/DDBJ databases">
        <authorList>
            <person name="Tran Van P."/>
        </authorList>
    </citation>
    <scope>NUCLEOTIDE SEQUENCE</scope>
</reference>
<organism evidence="1">
    <name type="scientific">Notodromas monacha</name>
    <dbReference type="NCBI Taxonomy" id="399045"/>
    <lineage>
        <taxon>Eukaryota</taxon>
        <taxon>Metazoa</taxon>
        <taxon>Ecdysozoa</taxon>
        <taxon>Arthropoda</taxon>
        <taxon>Crustacea</taxon>
        <taxon>Oligostraca</taxon>
        <taxon>Ostracoda</taxon>
        <taxon>Podocopa</taxon>
        <taxon>Podocopida</taxon>
        <taxon>Cypridocopina</taxon>
        <taxon>Cypridoidea</taxon>
        <taxon>Cyprididae</taxon>
        <taxon>Notodromas</taxon>
    </lineage>
</organism>
<name>A0A7R9GGS9_9CRUS</name>
<protein>
    <submittedName>
        <fullName evidence="1">Uncharacterized protein</fullName>
    </submittedName>
</protein>
<evidence type="ECO:0000313" key="2">
    <source>
        <dbReference type="Proteomes" id="UP000678499"/>
    </source>
</evidence>
<evidence type="ECO:0000313" key="1">
    <source>
        <dbReference type="EMBL" id="CAD7282021.1"/>
    </source>
</evidence>
<dbReference type="EMBL" id="CAJPEX010003391">
    <property type="protein sequence ID" value="CAG0922173.1"/>
    <property type="molecule type" value="Genomic_DNA"/>
</dbReference>
<dbReference type="AlphaFoldDB" id="A0A7R9GGS9"/>
<accession>A0A7R9GGS9</accession>
<dbReference type="EMBL" id="OA885428">
    <property type="protein sequence ID" value="CAD7282021.1"/>
    <property type="molecule type" value="Genomic_DNA"/>
</dbReference>
<dbReference type="Proteomes" id="UP000678499">
    <property type="component" value="Unassembled WGS sequence"/>
</dbReference>
<keyword evidence="2" id="KW-1185">Reference proteome</keyword>
<dbReference type="OrthoDB" id="2942533at2759"/>
<proteinExistence type="predicted"/>
<gene>
    <name evidence="1" type="ORF">NMOB1V02_LOCUS9653</name>
</gene>
<feature type="non-terminal residue" evidence="1">
    <location>
        <position position="1"/>
    </location>
</feature>
<sequence length="107" mass="12409">MAEAAMRAQVRARRHAEEVEDLARYFKSWEKRIKERDAMLRSNQSPRVGSKTAPAVAEVVKEKNPMDLKNSVDSKKNPVDAKKIADVQLKHNANNWKEKVCEHWRIN</sequence>